<evidence type="ECO:0000313" key="2">
    <source>
        <dbReference type="Proteomes" id="UP001062846"/>
    </source>
</evidence>
<reference evidence="1" key="1">
    <citation type="submission" date="2022-02" db="EMBL/GenBank/DDBJ databases">
        <title>Plant Genome Project.</title>
        <authorList>
            <person name="Zhang R.-G."/>
        </authorList>
    </citation>
    <scope>NUCLEOTIDE SEQUENCE</scope>
    <source>
        <strain evidence="1">AT1</strain>
    </source>
</reference>
<dbReference type="Proteomes" id="UP001062846">
    <property type="component" value="Chromosome 4"/>
</dbReference>
<dbReference type="EMBL" id="CM046391">
    <property type="protein sequence ID" value="KAI8559687.1"/>
    <property type="molecule type" value="Genomic_DNA"/>
</dbReference>
<protein>
    <submittedName>
        <fullName evidence="1">Uncharacterized protein</fullName>
    </submittedName>
</protein>
<keyword evidence="2" id="KW-1185">Reference proteome</keyword>
<comment type="caution">
    <text evidence="1">The sequence shown here is derived from an EMBL/GenBank/DDBJ whole genome shotgun (WGS) entry which is preliminary data.</text>
</comment>
<sequence length="114" mass="12110">MDYRSGVEGLVVSGRGPVGASSSGSKGDGSDEHSVLPLRDLERGKGPAVIEETPREVPGEPAEFIPPVGTSRHDLISKSDLVEFVGEDALARLMEENLTNALIIDSTDRKPLND</sequence>
<name>A0ACC0P224_RHOML</name>
<proteinExistence type="predicted"/>
<evidence type="ECO:0000313" key="1">
    <source>
        <dbReference type="EMBL" id="KAI8559687.1"/>
    </source>
</evidence>
<organism evidence="1 2">
    <name type="scientific">Rhododendron molle</name>
    <name type="common">Chinese azalea</name>
    <name type="synonym">Azalea mollis</name>
    <dbReference type="NCBI Taxonomy" id="49168"/>
    <lineage>
        <taxon>Eukaryota</taxon>
        <taxon>Viridiplantae</taxon>
        <taxon>Streptophyta</taxon>
        <taxon>Embryophyta</taxon>
        <taxon>Tracheophyta</taxon>
        <taxon>Spermatophyta</taxon>
        <taxon>Magnoliopsida</taxon>
        <taxon>eudicotyledons</taxon>
        <taxon>Gunneridae</taxon>
        <taxon>Pentapetalae</taxon>
        <taxon>asterids</taxon>
        <taxon>Ericales</taxon>
        <taxon>Ericaceae</taxon>
        <taxon>Ericoideae</taxon>
        <taxon>Rhodoreae</taxon>
        <taxon>Rhododendron</taxon>
    </lineage>
</organism>
<gene>
    <name evidence="1" type="ORF">RHMOL_Rhmol04G0193300</name>
</gene>
<accession>A0ACC0P224</accession>